<sequence>MHSSAVIFCALAVSIVIASAQYDLDEYSAEKRTPMRNALVRFGRAGMRNALLVFPALANGPLQFLTNTRSSQNTRLKPNEMELHNHLCDLADQLAVSTTCTTFSAPSKKLITPTVSDFRHSIVCSLCAHLRQIFLIFVFQNHGNRAKFLFEY</sequence>
<dbReference type="Proteomes" id="UP000887576">
    <property type="component" value="Unplaced"/>
</dbReference>
<evidence type="ECO:0000313" key="1">
    <source>
        <dbReference type="Proteomes" id="UP000887576"/>
    </source>
</evidence>
<accession>A0AC34PUY3</accession>
<dbReference type="WBParaSite" id="JU765_v2.g10188.t1">
    <property type="protein sequence ID" value="JU765_v2.g10188.t1"/>
    <property type="gene ID" value="JU765_v2.g10188"/>
</dbReference>
<reference evidence="2" key="1">
    <citation type="submission" date="2022-11" db="UniProtKB">
        <authorList>
            <consortium name="WormBaseParasite"/>
        </authorList>
    </citation>
    <scope>IDENTIFICATION</scope>
</reference>
<organism evidence="1 2">
    <name type="scientific">Panagrolaimus sp. JU765</name>
    <dbReference type="NCBI Taxonomy" id="591449"/>
    <lineage>
        <taxon>Eukaryota</taxon>
        <taxon>Metazoa</taxon>
        <taxon>Ecdysozoa</taxon>
        <taxon>Nematoda</taxon>
        <taxon>Chromadorea</taxon>
        <taxon>Rhabditida</taxon>
        <taxon>Tylenchina</taxon>
        <taxon>Panagrolaimomorpha</taxon>
        <taxon>Panagrolaimoidea</taxon>
        <taxon>Panagrolaimidae</taxon>
        <taxon>Panagrolaimus</taxon>
    </lineage>
</organism>
<name>A0AC34PUY3_9BILA</name>
<protein>
    <submittedName>
        <fullName evidence="2">Uncharacterized protein</fullName>
    </submittedName>
</protein>
<evidence type="ECO:0000313" key="2">
    <source>
        <dbReference type="WBParaSite" id="JU765_v2.g10188.t1"/>
    </source>
</evidence>
<proteinExistence type="predicted"/>